<dbReference type="Gene3D" id="3.90.1170.50">
    <property type="entry name" value="Aldehyde oxidase/xanthine dehydrogenase, a/b hammerhead"/>
    <property type="match status" value="1"/>
</dbReference>
<dbReference type="Gene3D" id="3.30.365.10">
    <property type="entry name" value="Aldehyde oxidase/xanthine dehydrogenase, molybdopterin binding domain"/>
    <property type="match status" value="4"/>
</dbReference>
<dbReference type="InterPro" id="IPR037165">
    <property type="entry name" value="AldOxase/xan_DH_Mopterin-bd_sf"/>
</dbReference>
<comment type="caution">
    <text evidence="2">The sequence shown here is derived from an EMBL/GenBank/DDBJ whole genome shotgun (WGS) entry which is preliminary data.</text>
</comment>
<proteinExistence type="predicted"/>
<name>A0A547PM83_9RHOB</name>
<dbReference type="InterPro" id="IPR000674">
    <property type="entry name" value="Ald_Oxase/Xan_DH_a/b"/>
</dbReference>
<gene>
    <name evidence="2" type="ORF">FEV53_17210</name>
</gene>
<sequence length="744" mass="78915">MGRVGTIARRTFLVGAAAIAGGVAFGVYKVRRPHENPLKAGAGEAAMTPYVFIDGEGVTLITPRADSGQGAYSVQAMLLAEELDVDLDAVRIDPGPPAPAYWNTAFAPEAAEFMIPAAGVMQSVTETAVGVMLKLAGVQVTGGSSTVPDGYEKLRAAAASARETLKQAVADDTGVARADLGTESGAVILPDGTRRPYTELVDLVAGKEPIADVALRDPSQWRYLGQPVERLDMVAKCTGTQDYGIDAVVEGMVHAAIFLNPAQGGGIDGFDATEAKSMRGVRDVLPVTGGVAVIADNTWRAMQAARKVQANWTPAPMPDTMAGHWQVLGESFTEDRQDSRKRDDGDMEAALAGGEVLTAEYRAPYVAHAPLEPISAIMRVTDTGAEVWTGTQIPRFIQNNVAKIVGIEPDDVVVHALMTGGSFGHRLEDEVVKRAAEIAVQMKGTPVKLTYSREEDMLHDFPRHIAMARLRGKVAGGQVEALDLDIAAPSVTASQMARQGQSVPGPDSQIPAGAWNAPLAIPHFRVTAYRAPELAPVSSWRSVGASYGGFFQNAALDELIHAAGADPLEERLRLCNDDVTRKVLEAVGEMSSWSGVLGDGKGRGIAQTTSFGVSCAEVVEVSQTERGIRIDKVWVAADVGRVLDPVNFENQVQGGVVWGLGHAMNCEITYEGGVAQQSNYHAHEGMRLHQCPEIEVRGLENGPRVLGVGEPPVPPAAPALAAAIFAATGTRLREMPFNKFVEFA</sequence>
<accession>A0A547PM83</accession>
<dbReference type="Pfam" id="PF20256">
    <property type="entry name" value="MoCoBD_2"/>
    <property type="match status" value="1"/>
</dbReference>
<dbReference type="InterPro" id="IPR036856">
    <property type="entry name" value="Ald_Oxase/Xan_DH_a/b_sf"/>
</dbReference>
<dbReference type="PROSITE" id="PS51318">
    <property type="entry name" value="TAT"/>
    <property type="match status" value="1"/>
</dbReference>
<organism evidence="2 3">
    <name type="scientific">Palleronia caenipelagi</name>
    <dbReference type="NCBI Taxonomy" id="2489174"/>
    <lineage>
        <taxon>Bacteria</taxon>
        <taxon>Pseudomonadati</taxon>
        <taxon>Pseudomonadota</taxon>
        <taxon>Alphaproteobacteria</taxon>
        <taxon>Rhodobacterales</taxon>
        <taxon>Roseobacteraceae</taxon>
        <taxon>Palleronia</taxon>
    </lineage>
</organism>
<dbReference type="GO" id="GO:0016491">
    <property type="term" value="F:oxidoreductase activity"/>
    <property type="evidence" value="ECO:0007669"/>
    <property type="project" value="InterPro"/>
</dbReference>
<keyword evidence="3" id="KW-1185">Reference proteome</keyword>
<dbReference type="OrthoDB" id="9767994at2"/>
<evidence type="ECO:0000313" key="3">
    <source>
        <dbReference type="Proteomes" id="UP000318590"/>
    </source>
</evidence>
<dbReference type="Pfam" id="PF02738">
    <property type="entry name" value="MoCoBD_1"/>
    <property type="match status" value="1"/>
</dbReference>
<feature type="domain" description="Aldehyde oxidase/xanthine dehydrogenase a/b hammerhead" evidence="1">
    <location>
        <begin position="238"/>
        <end position="316"/>
    </location>
</feature>
<reference evidence="2 3" key="1">
    <citation type="submission" date="2019-06" db="EMBL/GenBank/DDBJ databases">
        <title>Paenimaribius caenipelagi gen. nov., sp. nov., isolated from a tidal flat.</title>
        <authorList>
            <person name="Yoon J.-H."/>
        </authorList>
    </citation>
    <scope>NUCLEOTIDE SEQUENCE [LARGE SCALE GENOMIC DNA]</scope>
    <source>
        <strain evidence="2 3">JBTF-M29</strain>
    </source>
</reference>
<dbReference type="RefSeq" id="WP_142835990.1">
    <property type="nucleotide sequence ID" value="NZ_VFSV01000050.1"/>
</dbReference>
<dbReference type="SUPFAM" id="SSF54665">
    <property type="entry name" value="CO dehydrogenase molybdoprotein N-domain-like"/>
    <property type="match status" value="1"/>
</dbReference>
<dbReference type="AlphaFoldDB" id="A0A547PM83"/>
<dbReference type="PIRSF" id="PIRSF036389">
    <property type="entry name" value="IOR_B"/>
    <property type="match status" value="1"/>
</dbReference>
<dbReference type="SMART" id="SM01008">
    <property type="entry name" value="Ald_Xan_dh_C"/>
    <property type="match status" value="1"/>
</dbReference>
<dbReference type="InterPro" id="IPR008274">
    <property type="entry name" value="AldOxase/xan_DH_MoCoBD1"/>
</dbReference>
<dbReference type="Proteomes" id="UP000318590">
    <property type="component" value="Unassembled WGS sequence"/>
</dbReference>
<evidence type="ECO:0000259" key="1">
    <source>
        <dbReference type="SMART" id="SM01008"/>
    </source>
</evidence>
<dbReference type="InterPro" id="IPR012368">
    <property type="entry name" value="OxRdtase_Mopterin-bd_su_IorB"/>
</dbReference>
<evidence type="ECO:0000313" key="2">
    <source>
        <dbReference type="EMBL" id="TRD15260.1"/>
    </source>
</evidence>
<dbReference type="InterPro" id="IPR006311">
    <property type="entry name" value="TAT_signal"/>
</dbReference>
<protein>
    <submittedName>
        <fullName evidence="2">Xanthine dehydrogenase family protein molybdopterin-binding subunit</fullName>
    </submittedName>
</protein>
<dbReference type="InterPro" id="IPR052516">
    <property type="entry name" value="N-heterocyclic_Hydroxylase"/>
</dbReference>
<dbReference type="SUPFAM" id="SSF56003">
    <property type="entry name" value="Molybdenum cofactor-binding domain"/>
    <property type="match status" value="2"/>
</dbReference>
<dbReference type="PANTHER" id="PTHR47495:SF1">
    <property type="entry name" value="BLL3820 PROTEIN"/>
    <property type="match status" value="1"/>
</dbReference>
<dbReference type="InterPro" id="IPR046867">
    <property type="entry name" value="AldOxase/xan_DH_MoCoBD2"/>
</dbReference>
<dbReference type="PANTHER" id="PTHR47495">
    <property type="entry name" value="ALDEHYDE DEHYDROGENASE"/>
    <property type="match status" value="1"/>
</dbReference>
<dbReference type="EMBL" id="VFSV01000050">
    <property type="protein sequence ID" value="TRD15260.1"/>
    <property type="molecule type" value="Genomic_DNA"/>
</dbReference>